<comment type="caution">
    <text evidence="4">The sequence shown here is derived from an EMBL/GenBank/DDBJ whole genome shotgun (WGS) entry which is preliminary data.</text>
</comment>
<proteinExistence type="predicted"/>
<evidence type="ECO:0000313" key="4">
    <source>
        <dbReference type="EMBL" id="RDY26516.1"/>
    </source>
</evidence>
<dbReference type="Gene3D" id="1.10.357.10">
    <property type="entry name" value="Tetracycline Repressor, domain 2"/>
    <property type="match status" value="1"/>
</dbReference>
<dbReference type="EMBL" id="NOJY02000025">
    <property type="protein sequence ID" value="RDY26516.1"/>
    <property type="molecule type" value="Genomic_DNA"/>
</dbReference>
<dbReference type="PROSITE" id="PS50977">
    <property type="entry name" value="HTH_TETR_2"/>
    <property type="match status" value="1"/>
</dbReference>
<feature type="domain" description="HTH tetR-type" evidence="3">
    <location>
        <begin position="7"/>
        <end position="68"/>
    </location>
</feature>
<evidence type="ECO:0000313" key="5">
    <source>
        <dbReference type="Proteomes" id="UP000215694"/>
    </source>
</evidence>
<keyword evidence="5" id="KW-1185">Reference proteome</keyword>
<dbReference type="InterPro" id="IPR001647">
    <property type="entry name" value="HTH_TetR"/>
</dbReference>
<feature type="DNA-binding region" description="H-T-H motif" evidence="2">
    <location>
        <begin position="31"/>
        <end position="50"/>
    </location>
</feature>
<dbReference type="PANTHER" id="PTHR43479">
    <property type="entry name" value="ACREF/ENVCD OPERON REPRESSOR-RELATED"/>
    <property type="match status" value="1"/>
</dbReference>
<dbReference type="Proteomes" id="UP000215694">
    <property type="component" value="Unassembled WGS sequence"/>
</dbReference>
<sequence>MKNKVYSNKEILIFEGFIKLIDSGANINNIRVSDIAVSAGIGKGTVYEYFKSKEEIIAKSLLYNMQIEIDSIVDDIKNYNTFEEKCFTIFQNLMDGMNKKFPFFQVLLTSKEFQQIFNCLNDGVQEIIDCRMYILSTMREVLDLGVKEKIINVQDDKEYEEAVILSVTMGLSNTNNGACKVMSIEEMDRKKDFAYRMLVKSLN</sequence>
<dbReference type="Pfam" id="PF00440">
    <property type="entry name" value="TetR_N"/>
    <property type="match status" value="1"/>
</dbReference>
<dbReference type="InterPro" id="IPR050624">
    <property type="entry name" value="HTH-type_Tx_Regulator"/>
</dbReference>
<accession>A0A371J1H7</accession>
<name>A0A371J1H7_9FIRM</name>
<dbReference type="AlphaFoldDB" id="A0A371J1H7"/>
<organism evidence="4 5">
    <name type="scientific">Romboutsia weinsteinii</name>
    <dbReference type="NCBI Taxonomy" id="2020949"/>
    <lineage>
        <taxon>Bacteria</taxon>
        <taxon>Bacillati</taxon>
        <taxon>Bacillota</taxon>
        <taxon>Clostridia</taxon>
        <taxon>Peptostreptococcales</taxon>
        <taxon>Peptostreptococcaceae</taxon>
        <taxon>Romboutsia</taxon>
    </lineage>
</organism>
<evidence type="ECO:0000259" key="3">
    <source>
        <dbReference type="PROSITE" id="PS50977"/>
    </source>
</evidence>
<dbReference type="InterPro" id="IPR009057">
    <property type="entry name" value="Homeodomain-like_sf"/>
</dbReference>
<keyword evidence="1 2" id="KW-0238">DNA-binding</keyword>
<evidence type="ECO:0000256" key="1">
    <source>
        <dbReference type="ARBA" id="ARBA00023125"/>
    </source>
</evidence>
<dbReference type="RefSeq" id="WP_094367602.1">
    <property type="nucleotide sequence ID" value="NZ_NOJY02000025.1"/>
</dbReference>
<dbReference type="GO" id="GO:0003677">
    <property type="term" value="F:DNA binding"/>
    <property type="evidence" value="ECO:0007669"/>
    <property type="project" value="UniProtKB-UniRule"/>
</dbReference>
<evidence type="ECO:0000256" key="2">
    <source>
        <dbReference type="PROSITE-ProRule" id="PRU00335"/>
    </source>
</evidence>
<gene>
    <name evidence="4" type="ORF">CHL78_013180</name>
</gene>
<reference evidence="4 5" key="1">
    <citation type="journal article" date="2017" name="Genome Announc.">
        <title>Draft Genome Sequence of Romboutsia weinsteinii sp. nov. Strain CCRI-19649(T) Isolated from Surface Water.</title>
        <authorList>
            <person name="Maheux A.F."/>
            <person name="Boudreau D.K."/>
            <person name="Berube E."/>
            <person name="Boissinot M."/>
            <person name="Cantin P."/>
            <person name="Raymond F."/>
            <person name="Corbeil J."/>
            <person name="Omar R.F."/>
            <person name="Bergeron M.G."/>
        </authorList>
    </citation>
    <scope>NUCLEOTIDE SEQUENCE [LARGE SCALE GENOMIC DNA]</scope>
    <source>
        <strain evidence="4 5">CCRI-19649</strain>
    </source>
</reference>
<dbReference type="SUPFAM" id="SSF46689">
    <property type="entry name" value="Homeodomain-like"/>
    <property type="match status" value="1"/>
</dbReference>
<dbReference type="PANTHER" id="PTHR43479:SF11">
    <property type="entry name" value="ACREF_ENVCD OPERON REPRESSOR-RELATED"/>
    <property type="match status" value="1"/>
</dbReference>
<dbReference type="OrthoDB" id="9814200at2"/>
<protein>
    <submittedName>
        <fullName evidence="4">TetR/AcrR family transcriptional regulator</fullName>
    </submittedName>
</protein>